<dbReference type="InterPro" id="IPR021858">
    <property type="entry name" value="Fun_TF"/>
</dbReference>
<evidence type="ECO:0000313" key="6">
    <source>
        <dbReference type="EMBL" id="KAF4226198.1"/>
    </source>
</evidence>
<feature type="domain" description="Zn(2)-C6 fungal-type" evidence="4">
    <location>
        <begin position="328"/>
        <end position="351"/>
    </location>
</feature>
<keyword evidence="7" id="KW-1185">Reference proteome</keyword>
<evidence type="ECO:0000256" key="3">
    <source>
        <dbReference type="ARBA" id="ARBA00023242"/>
    </source>
</evidence>
<evidence type="ECO:0000256" key="2">
    <source>
        <dbReference type="ARBA" id="ARBA00023163"/>
    </source>
</evidence>
<dbReference type="CDD" id="cd00067">
    <property type="entry name" value="GAL4"/>
    <property type="match status" value="1"/>
</dbReference>
<comment type="caution">
    <text evidence="6">The sequence shown here is derived from an EMBL/GenBank/DDBJ whole genome shotgun (WGS) entry which is preliminary data.</text>
</comment>
<dbReference type="EMBL" id="JAAAPX010000268">
    <property type="protein sequence ID" value="KAF4226198.1"/>
    <property type="molecule type" value="Genomic_DNA"/>
</dbReference>
<dbReference type="Proteomes" id="UP000653565">
    <property type="component" value="Unassembled WGS sequence"/>
</dbReference>
<dbReference type="GO" id="GO:0003677">
    <property type="term" value="F:DNA binding"/>
    <property type="evidence" value="ECO:0007669"/>
    <property type="project" value="InterPro"/>
</dbReference>
<dbReference type="GO" id="GO:0008270">
    <property type="term" value="F:zinc ion binding"/>
    <property type="evidence" value="ECO:0007669"/>
    <property type="project" value="InterPro"/>
</dbReference>
<dbReference type="Pfam" id="PF11951">
    <property type="entry name" value="Fungal_trans_2"/>
    <property type="match status" value="1"/>
</dbReference>
<dbReference type="Pfam" id="PF00172">
    <property type="entry name" value="Zn_clus"/>
    <property type="match status" value="1"/>
</dbReference>
<dbReference type="InterPro" id="IPR001138">
    <property type="entry name" value="Zn2Cys6_DnaBD"/>
</dbReference>
<evidence type="ECO:0000256" key="1">
    <source>
        <dbReference type="ARBA" id="ARBA00023015"/>
    </source>
</evidence>
<reference evidence="6" key="1">
    <citation type="journal article" date="2020" name="bioRxiv">
        <title>Genomic and phenotypic heterogeneity of clinical isolates of the human pathogens Aspergillus fumigatus, Aspergillus lentulus and Aspergillus fumigatiaffinis.</title>
        <authorList>
            <person name="dos Santos R.A.C."/>
            <person name="Steenwyk J.L."/>
            <person name="Rivero-Menendez O."/>
            <person name="Mead M.E."/>
            <person name="Silva L.P."/>
            <person name="Bastos R.W."/>
            <person name="Alastruey-Izquierdo A."/>
            <person name="Goldman G.H."/>
            <person name="Rokas A."/>
        </authorList>
    </citation>
    <scope>NUCLEOTIDE SEQUENCE</scope>
    <source>
        <strain evidence="6">CNM-CM6805</strain>
    </source>
</reference>
<proteinExistence type="predicted"/>
<dbReference type="Pfam" id="PF04082">
    <property type="entry name" value="Fungal_trans"/>
    <property type="match status" value="1"/>
</dbReference>
<evidence type="ECO:0000259" key="4">
    <source>
        <dbReference type="Pfam" id="PF00172"/>
    </source>
</evidence>
<dbReference type="InterPro" id="IPR052400">
    <property type="entry name" value="Zn2-C6_fungal_TF"/>
</dbReference>
<sequence>MILRGLLAQTLRLTGLRETRRSSDIAWEAWAKQESERRANLLAFCFLNTQGIVHNLPPIIWSYEMDLKLPCTCPEWTAPDSVTWRLLHQDNHNEQPTFPDALKDLLSTGQGTMRKYVPTPAANYVLLHGLIQDIVWTPPPLGTLNVRRSSDQQELFQTALRRWTTAWQKTPESNLEPFDPNGPLPFTSGAMLSFAYIRNCFLAGDERSRESHSWDPVSIADRLRAMPVGKREWSQQLAAQHAIHTLGVLVKLGIEYVKRNQALILNVEAALCGLECAVFLDKWLRELKGAVNNGPLSVTRPLRHKATAKAKGTRPTARSAKAPVSLTCDEARPVCRDCHRHGIPCVYDRPAEEGAALPSTWIQSRPLEPSPSDSSNDAHLELRLLHHFTLFTSATMPGAHLKRIKDCWSIDVPRLAFTYKPLLHAVFAISALHLSKANPNEAGLPDIHCIFLEQALREHRLCIGGITTQTADAVCFTSILLQVDVFATLQSRPVVSYEQVNEWMRLVRGSVAVFGAALEITRHNTHPANIWCIIDTFPIPLRTNSDAGSFSFLLPTVPDDEDDATALEAYRGAVAHINATWLAMEAKEHPQISCRRLMVFPLGDLALWWF</sequence>
<dbReference type="InterPro" id="IPR007219">
    <property type="entry name" value="XnlR_reg_dom"/>
</dbReference>
<dbReference type="GO" id="GO:0000981">
    <property type="term" value="F:DNA-binding transcription factor activity, RNA polymerase II-specific"/>
    <property type="evidence" value="ECO:0007669"/>
    <property type="project" value="InterPro"/>
</dbReference>
<keyword evidence="3" id="KW-0539">Nucleus</keyword>
<keyword evidence="2" id="KW-0804">Transcription</keyword>
<name>A0A8H4ECH5_9EURO</name>
<dbReference type="GO" id="GO:0006351">
    <property type="term" value="P:DNA-templated transcription"/>
    <property type="evidence" value="ECO:0007669"/>
    <property type="project" value="InterPro"/>
</dbReference>
<accession>A0A8H4ECH5</accession>
<evidence type="ECO:0008006" key="8">
    <source>
        <dbReference type="Google" id="ProtNLM"/>
    </source>
</evidence>
<dbReference type="OrthoDB" id="3546279at2759"/>
<dbReference type="PANTHER" id="PTHR47657:SF14">
    <property type="entry name" value="ZN(2)-C6 FUNGAL-TYPE DOMAIN-CONTAINING PROTEIN"/>
    <property type="match status" value="1"/>
</dbReference>
<dbReference type="PANTHER" id="PTHR47657">
    <property type="entry name" value="STEROL REGULATORY ELEMENT-BINDING PROTEIN ECM22"/>
    <property type="match status" value="1"/>
</dbReference>
<feature type="domain" description="Xylanolytic transcriptional activator regulatory" evidence="5">
    <location>
        <begin position="8"/>
        <end position="127"/>
    </location>
</feature>
<evidence type="ECO:0000259" key="5">
    <source>
        <dbReference type="Pfam" id="PF04082"/>
    </source>
</evidence>
<protein>
    <recommendedName>
        <fullName evidence="8">Zn(2)-C6 fungal-type domain-containing protein</fullName>
    </recommendedName>
</protein>
<gene>
    <name evidence="6" type="ORF">CNMCM6805_004926</name>
</gene>
<dbReference type="AlphaFoldDB" id="A0A8H4ECH5"/>
<evidence type="ECO:0000313" key="7">
    <source>
        <dbReference type="Proteomes" id="UP000653565"/>
    </source>
</evidence>
<keyword evidence="1" id="KW-0805">Transcription regulation</keyword>
<organism evidence="6 7">
    <name type="scientific">Aspergillus fumigatiaffinis</name>
    <dbReference type="NCBI Taxonomy" id="340414"/>
    <lineage>
        <taxon>Eukaryota</taxon>
        <taxon>Fungi</taxon>
        <taxon>Dikarya</taxon>
        <taxon>Ascomycota</taxon>
        <taxon>Pezizomycotina</taxon>
        <taxon>Eurotiomycetes</taxon>
        <taxon>Eurotiomycetidae</taxon>
        <taxon>Eurotiales</taxon>
        <taxon>Aspergillaceae</taxon>
        <taxon>Aspergillus</taxon>
        <taxon>Aspergillus subgen. Fumigati</taxon>
    </lineage>
</organism>
<reference evidence="6" key="2">
    <citation type="submission" date="2020-04" db="EMBL/GenBank/DDBJ databases">
        <authorList>
            <person name="Santos R.A.C."/>
            <person name="Steenwyk J.L."/>
            <person name="Rivero-Menendez O."/>
            <person name="Mead M.E."/>
            <person name="Silva L.P."/>
            <person name="Bastos R.W."/>
            <person name="Alastruey-Izquierdo A."/>
            <person name="Goldman G.H."/>
            <person name="Rokas A."/>
        </authorList>
    </citation>
    <scope>NUCLEOTIDE SEQUENCE</scope>
    <source>
        <strain evidence="6">CNM-CM6805</strain>
    </source>
</reference>